<dbReference type="Proteomes" id="UP000018566">
    <property type="component" value="Chromosome"/>
</dbReference>
<evidence type="ECO:0000313" key="1">
    <source>
        <dbReference type="EMBL" id="AHA74658.1"/>
    </source>
</evidence>
<dbReference type="AlphaFoldDB" id="A0A9W3KHI9"/>
<reference evidence="1 2" key="1">
    <citation type="submission" date="2013-05" db="EMBL/GenBank/DDBJ databases">
        <title>Complete genome sequence of Bacillus thuringiensis YBT-1518, a typical strain with high toxicity to nematode.</title>
        <authorList>
            <person name="Wang P."/>
            <person name="Zhang C."/>
            <person name="Guo M."/>
            <person name="Guo S."/>
            <person name="Zhu Y."/>
            <person name="Zheng J."/>
            <person name="Zhu L."/>
            <person name="Ruan L."/>
            <person name="Peng D."/>
            <person name="Sun M."/>
        </authorList>
    </citation>
    <scope>NUCLEOTIDE SEQUENCE [LARGE SCALE GENOMIC DNA]</scope>
    <source>
        <strain evidence="1 2">YBT-1518</strain>
    </source>
</reference>
<accession>A0A9W3KHI9</accession>
<gene>
    <name evidence="1" type="ORF">YBT1518_27765</name>
</gene>
<protein>
    <submittedName>
        <fullName evidence="1">Uncharacterized protein</fullName>
    </submittedName>
</protein>
<name>A0A9W3KHI9_BACTU</name>
<proteinExistence type="predicted"/>
<sequence length="57" mass="6363">MGNTEVADKIDKNGFELGEEASLAKYEVGIDIPIPFTNHDLHIGVHPHLDKRVVLLR</sequence>
<evidence type="ECO:0000313" key="2">
    <source>
        <dbReference type="Proteomes" id="UP000018566"/>
    </source>
</evidence>
<dbReference type="EMBL" id="CP005935">
    <property type="protein sequence ID" value="AHA74658.1"/>
    <property type="molecule type" value="Genomic_DNA"/>
</dbReference>
<dbReference type="KEGG" id="bthu:YBT1518_27765"/>
<organism evidence="1 2">
    <name type="scientific">Bacillus thuringiensis YBT-1518</name>
    <dbReference type="NCBI Taxonomy" id="529122"/>
    <lineage>
        <taxon>Bacteria</taxon>
        <taxon>Bacillati</taxon>
        <taxon>Bacillota</taxon>
        <taxon>Bacilli</taxon>
        <taxon>Bacillales</taxon>
        <taxon>Bacillaceae</taxon>
        <taxon>Bacillus</taxon>
        <taxon>Bacillus cereus group</taxon>
    </lineage>
</organism>